<dbReference type="SUPFAM" id="SSF74653">
    <property type="entry name" value="TolA/TonB C-terminal domain"/>
    <property type="match status" value="1"/>
</dbReference>
<dbReference type="InterPro" id="IPR008969">
    <property type="entry name" value="CarboxyPept-like_regulatory"/>
</dbReference>
<sequence>MGNNEWLDIEILDDYLEGKLDASMMHKVERISLEDPFVAQALAGLTEAKKRTQTLSILQRQLQERVAEKPVERKMWRMASHRLSIAATAAVLFLTVSVLFWMRENQRQQQAELAANKAKNVEIDLKPQVAAAVPSVDSTAAPVAATAVDKKKVEQALDKTLNKGSQAIASNRSKNVVAASSQAPVLLDKQPAAASFKREHAESPMSVVGTVKSVPAPPVQALESRAEGVQPQTSYATVRGKVYDYLGRPIPGANVKMVGEDARAITNSSGEFVLSTEKKVDKVSLEVASLGYDRKSIEAKANEKLNIRLEESTNALNEVAIVSYGEAKKKAAVTAKNVADEVIIGVPEIGWKAYSDYLQKNNKLYADGTKTVVLGFKILADGTPSDVKVVKSEGKAMDDEAIRLLKDGGKWKLPTGRITQTSISIKF</sequence>
<dbReference type="Proteomes" id="UP000284120">
    <property type="component" value="Unassembled WGS sequence"/>
</dbReference>
<keyword evidence="1" id="KW-0812">Transmembrane</keyword>
<feature type="transmembrane region" description="Helical" evidence="1">
    <location>
        <begin position="83"/>
        <end position="102"/>
    </location>
</feature>
<dbReference type="EMBL" id="SAYW01000004">
    <property type="protein sequence ID" value="RWU06353.1"/>
    <property type="molecule type" value="Genomic_DNA"/>
</dbReference>
<dbReference type="Pfam" id="PF13715">
    <property type="entry name" value="CarbopepD_reg_2"/>
    <property type="match status" value="1"/>
</dbReference>
<dbReference type="SUPFAM" id="SSF49464">
    <property type="entry name" value="Carboxypeptidase regulatory domain-like"/>
    <property type="match status" value="1"/>
</dbReference>
<feature type="domain" description="TonB C-terminal" evidence="2">
    <location>
        <begin position="371"/>
        <end position="426"/>
    </location>
</feature>
<gene>
    <name evidence="3" type="ORF">DPV69_13780</name>
</gene>
<keyword evidence="1" id="KW-0472">Membrane</keyword>
<dbReference type="Gene3D" id="3.30.1150.10">
    <property type="match status" value="1"/>
</dbReference>
<evidence type="ECO:0000256" key="1">
    <source>
        <dbReference type="SAM" id="Phobius"/>
    </source>
</evidence>
<evidence type="ECO:0000313" key="3">
    <source>
        <dbReference type="EMBL" id="RWU06353.1"/>
    </source>
</evidence>
<comment type="caution">
    <text evidence="3">The sequence shown here is derived from an EMBL/GenBank/DDBJ whole genome shotgun (WGS) entry which is preliminary data.</text>
</comment>
<dbReference type="InterPro" id="IPR037682">
    <property type="entry name" value="TonB_C"/>
</dbReference>
<reference evidence="3 4" key="1">
    <citation type="submission" date="2018-06" db="EMBL/GenBank/DDBJ databases">
        <title>Pedobacter endophyticus sp. nov., an endophytic bacterium isolated from a leaf of Triticum aestivum.</title>
        <authorList>
            <person name="Zhang L."/>
        </authorList>
    </citation>
    <scope>NUCLEOTIDE SEQUENCE [LARGE SCALE GENOMIC DNA]</scope>
    <source>
        <strain evidence="3 4">CM134L-2</strain>
    </source>
</reference>
<protein>
    <recommendedName>
        <fullName evidence="2">TonB C-terminal domain-containing protein</fullName>
    </recommendedName>
</protein>
<dbReference type="RefSeq" id="WP_113647964.1">
    <property type="nucleotide sequence ID" value="NZ_QMHN01000004.1"/>
</dbReference>
<dbReference type="Pfam" id="PF03544">
    <property type="entry name" value="TonB_C"/>
    <property type="match status" value="1"/>
</dbReference>
<accession>A0A443YRG1</accession>
<proteinExistence type="predicted"/>
<name>A0A443YRG1_9SPHI</name>
<dbReference type="OrthoDB" id="1112758at2"/>
<dbReference type="GO" id="GO:0055085">
    <property type="term" value="P:transmembrane transport"/>
    <property type="evidence" value="ECO:0007669"/>
    <property type="project" value="InterPro"/>
</dbReference>
<dbReference type="Gene3D" id="2.60.40.1120">
    <property type="entry name" value="Carboxypeptidase-like, regulatory domain"/>
    <property type="match status" value="1"/>
</dbReference>
<dbReference type="AlphaFoldDB" id="A0A443YRG1"/>
<keyword evidence="1" id="KW-1133">Transmembrane helix</keyword>
<keyword evidence="4" id="KW-1185">Reference proteome</keyword>
<organism evidence="3 4">
    <name type="scientific">Pedobacter chitinilyticus</name>
    <dbReference type="NCBI Taxonomy" id="2233776"/>
    <lineage>
        <taxon>Bacteria</taxon>
        <taxon>Pseudomonadati</taxon>
        <taxon>Bacteroidota</taxon>
        <taxon>Sphingobacteriia</taxon>
        <taxon>Sphingobacteriales</taxon>
        <taxon>Sphingobacteriaceae</taxon>
        <taxon>Pedobacter</taxon>
    </lineage>
</organism>
<evidence type="ECO:0000313" key="4">
    <source>
        <dbReference type="Proteomes" id="UP000284120"/>
    </source>
</evidence>
<evidence type="ECO:0000259" key="2">
    <source>
        <dbReference type="Pfam" id="PF03544"/>
    </source>
</evidence>